<organism evidence="1 2">
    <name type="scientific">Cetraspora pellucida</name>
    <dbReference type="NCBI Taxonomy" id="1433469"/>
    <lineage>
        <taxon>Eukaryota</taxon>
        <taxon>Fungi</taxon>
        <taxon>Fungi incertae sedis</taxon>
        <taxon>Mucoromycota</taxon>
        <taxon>Glomeromycotina</taxon>
        <taxon>Glomeromycetes</taxon>
        <taxon>Diversisporales</taxon>
        <taxon>Gigasporaceae</taxon>
        <taxon>Cetraspora</taxon>
    </lineage>
</organism>
<dbReference type="AlphaFoldDB" id="A0A9N9PAW0"/>
<evidence type="ECO:0000313" key="1">
    <source>
        <dbReference type="EMBL" id="CAG8805308.1"/>
    </source>
</evidence>
<keyword evidence="2" id="KW-1185">Reference proteome</keyword>
<gene>
    <name evidence="1" type="ORF">CPELLU_LOCUS18091</name>
</gene>
<dbReference type="OrthoDB" id="2430458at2759"/>
<accession>A0A9N9PAW0</accession>
<evidence type="ECO:0000313" key="2">
    <source>
        <dbReference type="Proteomes" id="UP000789759"/>
    </source>
</evidence>
<proteinExistence type="predicted"/>
<protein>
    <submittedName>
        <fullName evidence="1">13244_t:CDS:1</fullName>
    </submittedName>
</protein>
<sequence length="63" mass="7082">MPFSGTFDDFIKPFIANIKLLECGQIMNIQGQDYLIIANLGVVTADLPQENNLARIKHYDANK</sequence>
<dbReference type="Proteomes" id="UP000789759">
    <property type="component" value="Unassembled WGS sequence"/>
</dbReference>
<comment type="caution">
    <text evidence="1">The sequence shown here is derived from an EMBL/GenBank/DDBJ whole genome shotgun (WGS) entry which is preliminary data.</text>
</comment>
<reference evidence="1" key="1">
    <citation type="submission" date="2021-06" db="EMBL/GenBank/DDBJ databases">
        <authorList>
            <person name="Kallberg Y."/>
            <person name="Tangrot J."/>
            <person name="Rosling A."/>
        </authorList>
    </citation>
    <scope>NUCLEOTIDE SEQUENCE</scope>
    <source>
        <strain evidence="1">FL966</strain>
    </source>
</reference>
<feature type="non-terminal residue" evidence="1">
    <location>
        <position position="63"/>
    </location>
</feature>
<dbReference type="EMBL" id="CAJVQA010034117">
    <property type="protein sequence ID" value="CAG8805308.1"/>
    <property type="molecule type" value="Genomic_DNA"/>
</dbReference>
<name>A0A9N9PAW0_9GLOM</name>